<keyword evidence="6" id="KW-1185">Reference proteome</keyword>
<dbReference type="PANTHER" id="PTHR43280:SF32">
    <property type="entry name" value="TRANSCRIPTIONAL REGULATORY PROTEIN"/>
    <property type="match status" value="1"/>
</dbReference>
<keyword evidence="1" id="KW-0805">Transcription regulation</keyword>
<dbReference type="SMART" id="SM00342">
    <property type="entry name" value="HTH_ARAC"/>
    <property type="match status" value="1"/>
</dbReference>
<proteinExistence type="predicted"/>
<protein>
    <submittedName>
        <fullName evidence="5">AraC family transcriptional regulator</fullName>
    </submittedName>
</protein>
<keyword evidence="3" id="KW-0804">Transcription</keyword>
<evidence type="ECO:0000256" key="2">
    <source>
        <dbReference type="ARBA" id="ARBA00023125"/>
    </source>
</evidence>
<dbReference type="EMBL" id="QCZH01000024">
    <property type="protein sequence ID" value="PWA06718.1"/>
    <property type="molecule type" value="Genomic_DNA"/>
</dbReference>
<dbReference type="SUPFAM" id="SSF46689">
    <property type="entry name" value="Homeodomain-like"/>
    <property type="match status" value="1"/>
</dbReference>
<dbReference type="GO" id="GO:0043565">
    <property type="term" value="F:sequence-specific DNA binding"/>
    <property type="evidence" value="ECO:0007669"/>
    <property type="project" value="InterPro"/>
</dbReference>
<dbReference type="RefSeq" id="WP_116764433.1">
    <property type="nucleotide sequence ID" value="NZ_QCZH01000024.1"/>
</dbReference>
<dbReference type="Proteomes" id="UP000245618">
    <property type="component" value="Unassembled WGS sequence"/>
</dbReference>
<dbReference type="Pfam" id="PF12833">
    <property type="entry name" value="HTH_18"/>
    <property type="match status" value="1"/>
</dbReference>
<dbReference type="InterPro" id="IPR009057">
    <property type="entry name" value="Homeodomain-like_sf"/>
</dbReference>
<evidence type="ECO:0000256" key="3">
    <source>
        <dbReference type="ARBA" id="ARBA00023163"/>
    </source>
</evidence>
<evidence type="ECO:0000259" key="4">
    <source>
        <dbReference type="PROSITE" id="PS01124"/>
    </source>
</evidence>
<dbReference type="InterPro" id="IPR037923">
    <property type="entry name" value="HTH-like"/>
</dbReference>
<dbReference type="Gene3D" id="1.10.10.60">
    <property type="entry name" value="Homeodomain-like"/>
    <property type="match status" value="2"/>
</dbReference>
<evidence type="ECO:0000313" key="6">
    <source>
        <dbReference type="Proteomes" id="UP000245618"/>
    </source>
</evidence>
<dbReference type="InterPro" id="IPR018060">
    <property type="entry name" value="HTH_AraC"/>
</dbReference>
<dbReference type="SUPFAM" id="SSF51215">
    <property type="entry name" value="Regulatory protein AraC"/>
    <property type="match status" value="1"/>
</dbReference>
<accession>A0A2U1JPF3</accession>
<organism evidence="5 6">
    <name type="scientific">Flavobacterium laiguense</name>
    <dbReference type="NCBI Taxonomy" id="2169409"/>
    <lineage>
        <taxon>Bacteria</taxon>
        <taxon>Pseudomonadati</taxon>
        <taxon>Bacteroidota</taxon>
        <taxon>Flavobacteriia</taxon>
        <taxon>Flavobacteriales</taxon>
        <taxon>Flavobacteriaceae</taxon>
        <taxon>Flavobacterium</taxon>
    </lineage>
</organism>
<evidence type="ECO:0000256" key="1">
    <source>
        <dbReference type="ARBA" id="ARBA00023015"/>
    </source>
</evidence>
<dbReference type="GO" id="GO:0003700">
    <property type="term" value="F:DNA-binding transcription factor activity"/>
    <property type="evidence" value="ECO:0007669"/>
    <property type="project" value="InterPro"/>
</dbReference>
<dbReference type="PANTHER" id="PTHR43280">
    <property type="entry name" value="ARAC-FAMILY TRANSCRIPTIONAL REGULATOR"/>
    <property type="match status" value="1"/>
</dbReference>
<name>A0A2U1JPF3_9FLAO</name>
<dbReference type="OrthoDB" id="2666928at2"/>
<dbReference type="PROSITE" id="PS01124">
    <property type="entry name" value="HTH_ARAC_FAMILY_2"/>
    <property type="match status" value="1"/>
</dbReference>
<dbReference type="PRINTS" id="PR00032">
    <property type="entry name" value="HTHARAC"/>
</dbReference>
<evidence type="ECO:0000313" key="5">
    <source>
        <dbReference type="EMBL" id="PWA06718.1"/>
    </source>
</evidence>
<gene>
    <name evidence="5" type="ORF">DB891_15185</name>
</gene>
<dbReference type="InterPro" id="IPR020449">
    <property type="entry name" value="Tscrpt_reg_AraC-type_HTH"/>
</dbReference>
<dbReference type="AlphaFoldDB" id="A0A2U1JPF3"/>
<reference evidence="5 6" key="1">
    <citation type="submission" date="2018-04" db="EMBL/GenBank/DDBJ databases">
        <title>Flavobacterium sp. nov., isolated from glacier ice.</title>
        <authorList>
            <person name="Liu Q."/>
            <person name="Xin Y.-H."/>
        </authorList>
    </citation>
    <scope>NUCLEOTIDE SEQUENCE [LARGE SCALE GENOMIC DNA]</scope>
    <source>
        <strain evidence="5 6">LB2P30</strain>
    </source>
</reference>
<comment type="caution">
    <text evidence="5">The sequence shown here is derived from an EMBL/GenBank/DDBJ whole genome shotgun (WGS) entry which is preliminary data.</text>
</comment>
<sequence length="293" mass="34107">MLDQSTFTLVNPQNGNLAFKLSIFEDNCQFKEIQRVNYFSLIWIKKGNGKVKVDFSEYDFTENQLLAFAPYQPFMLTSDEKIEGIVLNFHPEFFCIHKHQAEIACNGILFNNIYKPPYVSVDEHSQNILDMVVDQMITEIQNTELAQYELLVSYLKIFLITATRLKNQQQPEEEQIDNSNTAPFILQNLKNYIESNFKTKHSASDYADLLNITPKALAKITKNHFNKTLTDLISERIIIEAKRELYLTNKAVKEIAFELGYDDEHYFSRFFKNNAEVSPQMYRDTVGFARGMN</sequence>
<feature type="domain" description="HTH araC/xylS-type" evidence="4">
    <location>
        <begin position="187"/>
        <end position="285"/>
    </location>
</feature>
<keyword evidence="2" id="KW-0238">DNA-binding</keyword>